<evidence type="ECO:0000259" key="11">
    <source>
        <dbReference type="Pfam" id="PF07730"/>
    </source>
</evidence>
<dbReference type="GO" id="GO:0046983">
    <property type="term" value="F:protein dimerization activity"/>
    <property type="evidence" value="ECO:0007669"/>
    <property type="project" value="InterPro"/>
</dbReference>
<dbReference type="InterPro" id="IPR050482">
    <property type="entry name" value="Sensor_HK_TwoCompSys"/>
</dbReference>
<feature type="domain" description="Histidine kinase/HSP90-like ATPase" evidence="10">
    <location>
        <begin position="292"/>
        <end position="360"/>
    </location>
</feature>
<evidence type="ECO:0000256" key="4">
    <source>
        <dbReference type="ARBA" id="ARBA00022679"/>
    </source>
</evidence>
<dbReference type="Proteomes" id="UP000019225">
    <property type="component" value="Chromosome"/>
</dbReference>
<evidence type="ECO:0000313" key="13">
    <source>
        <dbReference type="Proteomes" id="UP000019225"/>
    </source>
</evidence>
<feature type="transmembrane region" description="Helical" evidence="9">
    <location>
        <begin position="101"/>
        <end position="118"/>
    </location>
</feature>
<evidence type="ECO:0000256" key="6">
    <source>
        <dbReference type="ARBA" id="ARBA00022777"/>
    </source>
</evidence>
<evidence type="ECO:0000256" key="1">
    <source>
        <dbReference type="ARBA" id="ARBA00000085"/>
    </source>
</evidence>
<keyword evidence="7" id="KW-0067">ATP-binding</keyword>
<keyword evidence="9" id="KW-0812">Transmembrane</keyword>
<protein>
    <recommendedName>
        <fullName evidence="2">histidine kinase</fullName>
        <ecNumber evidence="2">2.7.13.3</ecNumber>
    </recommendedName>
</protein>
<dbReference type="STRING" id="1449976.KALB_2739"/>
<dbReference type="GO" id="GO:0000155">
    <property type="term" value="F:phosphorelay sensor kinase activity"/>
    <property type="evidence" value="ECO:0007669"/>
    <property type="project" value="InterPro"/>
</dbReference>
<feature type="transmembrane region" description="Helical" evidence="9">
    <location>
        <begin position="57"/>
        <end position="81"/>
    </location>
</feature>
<dbReference type="AlphaFoldDB" id="W5W5D3"/>
<dbReference type="SUPFAM" id="SSF55874">
    <property type="entry name" value="ATPase domain of HSP90 chaperone/DNA topoisomerase II/histidine kinase"/>
    <property type="match status" value="1"/>
</dbReference>
<feature type="transmembrane region" description="Helical" evidence="9">
    <location>
        <begin position="33"/>
        <end position="50"/>
    </location>
</feature>
<dbReference type="GO" id="GO:0016020">
    <property type="term" value="C:membrane"/>
    <property type="evidence" value="ECO:0007669"/>
    <property type="project" value="InterPro"/>
</dbReference>
<keyword evidence="5" id="KW-0547">Nucleotide-binding</keyword>
<dbReference type="PATRIC" id="fig|1449976.3.peg.2748"/>
<dbReference type="OrthoDB" id="227596at2"/>
<keyword evidence="6" id="KW-0418">Kinase</keyword>
<dbReference type="HOGENOM" id="CLU_000445_20_1_11"/>
<dbReference type="Pfam" id="PF07730">
    <property type="entry name" value="HisKA_3"/>
    <property type="match status" value="1"/>
</dbReference>
<name>W5W5D3_9PSEU</name>
<keyword evidence="4" id="KW-0808">Transferase</keyword>
<feature type="transmembrane region" description="Helical" evidence="9">
    <location>
        <begin position="9"/>
        <end position="27"/>
    </location>
</feature>
<organism evidence="12 13">
    <name type="scientific">Kutzneria albida DSM 43870</name>
    <dbReference type="NCBI Taxonomy" id="1449976"/>
    <lineage>
        <taxon>Bacteria</taxon>
        <taxon>Bacillati</taxon>
        <taxon>Actinomycetota</taxon>
        <taxon>Actinomycetes</taxon>
        <taxon>Pseudonocardiales</taxon>
        <taxon>Pseudonocardiaceae</taxon>
        <taxon>Kutzneria</taxon>
    </lineage>
</organism>
<keyword evidence="3" id="KW-0597">Phosphoprotein</keyword>
<evidence type="ECO:0000256" key="7">
    <source>
        <dbReference type="ARBA" id="ARBA00022840"/>
    </source>
</evidence>
<evidence type="ECO:0000256" key="8">
    <source>
        <dbReference type="ARBA" id="ARBA00023012"/>
    </source>
</evidence>
<dbReference type="InterPro" id="IPR011712">
    <property type="entry name" value="Sig_transdc_His_kin_sub3_dim/P"/>
</dbReference>
<dbReference type="PANTHER" id="PTHR24421:SF10">
    <property type="entry name" value="NITRATE_NITRITE SENSOR PROTEIN NARQ"/>
    <property type="match status" value="1"/>
</dbReference>
<keyword evidence="13" id="KW-1185">Reference proteome</keyword>
<evidence type="ECO:0000256" key="5">
    <source>
        <dbReference type="ARBA" id="ARBA00022741"/>
    </source>
</evidence>
<gene>
    <name evidence="12" type="ORF">KALB_2739</name>
</gene>
<dbReference type="EMBL" id="CP007155">
    <property type="protein sequence ID" value="AHH96107.1"/>
    <property type="molecule type" value="Genomic_DNA"/>
</dbReference>
<dbReference type="Gene3D" id="1.20.5.1930">
    <property type="match status" value="1"/>
</dbReference>
<keyword evidence="9" id="KW-1133">Transmembrane helix</keyword>
<dbReference type="KEGG" id="kal:KALB_2739"/>
<dbReference type="Pfam" id="PF02518">
    <property type="entry name" value="HATPase_c"/>
    <property type="match status" value="1"/>
</dbReference>
<evidence type="ECO:0000256" key="2">
    <source>
        <dbReference type="ARBA" id="ARBA00012438"/>
    </source>
</evidence>
<proteinExistence type="predicted"/>
<keyword evidence="9" id="KW-0472">Membrane</keyword>
<dbReference type="eggNOG" id="COG4585">
    <property type="taxonomic scope" value="Bacteria"/>
</dbReference>
<dbReference type="InterPro" id="IPR036890">
    <property type="entry name" value="HATPase_C_sf"/>
</dbReference>
<feature type="transmembrane region" description="Helical" evidence="9">
    <location>
        <begin position="125"/>
        <end position="145"/>
    </location>
</feature>
<comment type="catalytic activity">
    <reaction evidence="1">
        <text>ATP + protein L-histidine = ADP + protein N-phospho-L-histidine.</text>
        <dbReference type="EC" id="2.7.13.3"/>
    </reaction>
</comment>
<dbReference type="Gene3D" id="3.30.565.10">
    <property type="entry name" value="Histidine kinase-like ATPase, C-terminal domain"/>
    <property type="match status" value="1"/>
</dbReference>
<dbReference type="GO" id="GO:0005524">
    <property type="term" value="F:ATP binding"/>
    <property type="evidence" value="ECO:0007669"/>
    <property type="project" value="UniProtKB-KW"/>
</dbReference>
<evidence type="ECO:0000256" key="9">
    <source>
        <dbReference type="SAM" id="Phobius"/>
    </source>
</evidence>
<keyword evidence="8" id="KW-0902">Two-component regulatory system</keyword>
<feature type="domain" description="Signal transduction histidine kinase subgroup 3 dimerisation and phosphoacceptor" evidence="11">
    <location>
        <begin position="179"/>
        <end position="244"/>
    </location>
</feature>
<accession>W5W5D3</accession>
<evidence type="ECO:0000259" key="10">
    <source>
        <dbReference type="Pfam" id="PF02518"/>
    </source>
</evidence>
<evidence type="ECO:0000256" key="3">
    <source>
        <dbReference type="ARBA" id="ARBA00022553"/>
    </source>
</evidence>
<dbReference type="InterPro" id="IPR003594">
    <property type="entry name" value="HATPase_dom"/>
</dbReference>
<dbReference type="RefSeq" id="WP_025356258.1">
    <property type="nucleotide sequence ID" value="NZ_CP007155.1"/>
</dbReference>
<dbReference type="EC" id="2.7.13.3" evidence="2"/>
<evidence type="ECO:0000313" key="12">
    <source>
        <dbReference type="EMBL" id="AHH96107.1"/>
    </source>
</evidence>
<sequence>MPLIRPSRFDLVFAPCAYLVGCGFLALDGTIPLTPRVLGAFAVACLGLLLRTRLPVVGLLLWPLAALLAPATAFSLPMLLVVCEFLYQLVLTSSARWQRPVEVSIYVLTVGVAVLAAVQRPDWRSGLLTALGLVPISLVPMWWALSVRRHREAAEAHRVSAEQAQVIAELDRQAAVTDERNRMARDLHDVIAGHLSAIAIQSEAVLSTGPEDAETTRRVLRSIRENSLASLTEMRAMIGILRSRHAEDPPTAPARLSELARLIDSARATGLRLDTSVDLPPHLPVAVDLVAFRIVQEALTNAAKHAAGAHAAVTITWQEEQLVVEVSNDLTGSPGPVPGGGTGTATMAERAEAVGGWITCGPDGPVWRVHAVLPLVAVPA</sequence>
<dbReference type="PANTHER" id="PTHR24421">
    <property type="entry name" value="NITRATE/NITRITE SENSOR PROTEIN NARX-RELATED"/>
    <property type="match status" value="1"/>
</dbReference>
<reference evidence="12 13" key="1">
    <citation type="journal article" date="2014" name="BMC Genomics">
        <title>Complete genome sequence of producer of the glycopeptide antibiotic Aculeximycin Kutzneria albida DSM 43870T, a representative of minor genus of Pseudonocardiaceae.</title>
        <authorList>
            <person name="Rebets Y."/>
            <person name="Tokovenko B."/>
            <person name="Lushchyk I."/>
            <person name="Ruckert C."/>
            <person name="Zaburannyi N."/>
            <person name="Bechthold A."/>
            <person name="Kalinowski J."/>
            <person name="Luzhetskyy A."/>
        </authorList>
    </citation>
    <scope>NUCLEOTIDE SEQUENCE [LARGE SCALE GENOMIC DNA]</scope>
    <source>
        <strain evidence="12">DSM 43870</strain>
    </source>
</reference>